<evidence type="ECO:0000313" key="2">
    <source>
        <dbReference type="Proteomes" id="UP001596317"/>
    </source>
</evidence>
<gene>
    <name evidence="1" type="ORF">ACFP90_15380</name>
</gene>
<organism evidence="1 2">
    <name type="scientific">Deinococcus multiflagellatus</name>
    <dbReference type="NCBI Taxonomy" id="1656887"/>
    <lineage>
        <taxon>Bacteria</taxon>
        <taxon>Thermotogati</taxon>
        <taxon>Deinococcota</taxon>
        <taxon>Deinococci</taxon>
        <taxon>Deinococcales</taxon>
        <taxon>Deinococcaceae</taxon>
        <taxon>Deinococcus</taxon>
    </lineage>
</organism>
<comment type="caution">
    <text evidence="1">The sequence shown here is derived from an EMBL/GenBank/DDBJ whole genome shotgun (WGS) entry which is preliminary data.</text>
</comment>
<proteinExistence type="predicted"/>
<dbReference type="Proteomes" id="UP001596317">
    <property type="component" value="Unassembled WGS sequence"/>
</dbReference>
<dbReference type="EMBL" id="JBHSWB010000001">
    <property type="protein sequence ID" value="MFC6661563.1"/>
    <property type="molecule type" value="Genomic_DNA"/>
</dbReference>
<reference evidence="2" key="1">
    <citation type="journal article" date="2019" name="Int. J. Syst. Evol. Microbiol.">
        <title>The Global Catalogue of Microorganisms (GCM) 10K type strain sequencing project: providing services to taxonomists for standard genome sequencing and annotation.</title>
        <authorList>
            <consortium name="The Broad Institute Genomics Platform"/>
            <consortium name="The Broad Institute Genome Sequencing Center for Infectious Disease"/>
            <person name="Wu L."/>
            <person name="Ma J."/>
        </authorList>
    </citation>
    <scope>NUCLEOTIDE SEQUENCE [LARGE SCALE GENOMIC DNA]</scope>
    <source>
        <strain evidence="2">CCUG 63830</strain>
    </source>
</reference>
<protein>
    <submittedName>
        <fullName evidence="1">Uncharacterized protein</fullName>
    </submittedName>
</protein>
<accession>A0ABW1ZM05</accession>
<keyword evidence="2" id="KW-1185">Reference proteome</keyword>
<dbReference type="RefSeq" id="WP_224608282.1">
    <property type="nucleotide sequence ID" value="NZ_JAIQXV010000008.1"/>
</dbReference>
<evidence type="ECO:0000313" key="1">
    <source>
        <dbReference type="EMBL" id="MFC6661563.1"/>
    </source>
</evidence>
<sequence length="111" mass="12010">MTQATPGVLAEVERERQRQEAKWGEQNLEPAVWLMVLGEEVGEANNAALEALMTHCDKQAGVRGARSLDDYRAELIQVAAVAVSAVESLDRQRARTDQALQAQATAAPSPV</sequence>
<name>A0ABW1ZM05_9DEIO</name>